<keyword evidence="3" id="KW-1185">Reference proteome</keyword>
<comment type="caution">
    <text evidence="2">The sequence shown here is derived from an EMBL/GenBank/DDBJ whole genome shotgun (WGS) entry which is preliminary data.</text>
</comment>
<evidence type="ECO:0000313" key="3">
    <source>
        <dbReference type="Proteomes" id="UP001497480"/>
    </source>
</evidence>
<protein>
    <recommendedName>
        <fullName evidence="4">CLAVATA3/ESR (CLE)-related protein 25</fullName>
    </recommendedName>
</protein>
<sequence>MGVVVVVGVRSRIRLVLGALIFVGVIWFMFLAISMDLHHSNSGFIFVSKRKVPNGPDPIHNRRAVKFREPPTQA</sequence>
<dbReference type="PANTHER" id="PTHR34277:SF18">
    <property type="entry name" value="CLAVATA3_ESR (CLE)-RELATED PROTEIN 25"/>
    <property type="match status" value="1"/>
</dbReference>
<evidence type="ECO:0008006" key="4">
    <source>
        <dbReference type="Google" id="ProtNLM"/>
    </source>
</evidence>
<reference evidence="2 3" key="1">
    <citation type="submission" date="2024-03" db="EMBL/GenBank/DDBJ databases">
        <authorList>
            <person name="Martinez-Hernandez J."/>
        </authorList>
    </citation>
    <scope>NUCLEOTIDE SEQUENCE [LARGE SCALE GENOMIC DNA]</scope>
</reference>
<evidence type="ECO:0000313" key="2">
    <source>
        <dbReference type="EMBL" id="CAL0321767.1"/>
    </source>
</evidence>
<keyword evidence="1" id="KW-0812">Transmembrane</keyword>
<name>A0AAV1XKS8_LUPLU</name>
<dbReference type="AlphaFoldDB" id="A0AAV1XKS8"/>
<gene>
    <name evidence="2" type="ORF">LLUT_LOCUS22827</name>
</gene>
<accession>A0AAV1XKS8</accession>
<dbReference type="InterPro" id="IPR039316">
    <property type="entry name" value="CLE25/26"/>
</dbReference>
<proteinExistence type="predicted"/>
<keyword evidence="1" id="KW-0472">Membrane</keyword>
<dbReference type="Proteomes" id="UP001497480">
    <property type="component" value="Unassembled WGS sequence"/>
</dbReference>
<dbReference type="PANTHER" id="PTHR34277">
    <property type="entry name" value="CLAVATA3/ESR (CLE)-RELATED PROTEIN 26"/>
    <property type="match status" value="1"/>
</dbReference>
<evidence type="ECO:0000256" key="1">
    <source>
        <dbReference type="SAM" id="Phobius"/>
    </source>
</evidence>
<keyword evidence="1" id="KW-1133">Transmembrane helix</keyword>
<organism evidence="2 3">
    <name type="scientific">Lupinus luteus</name>
    <name type="common">European yellow lupine</name>
    <dbReference type="NCBI Taxonomy" id="3873"/>
    <lineage>
        <taxon>Eukaryota</taxon>
        <taxon>Viridiplantae</taxon>
        <taxon>Streptophyta</taxon>
        <taxon>Embryophyta</taxon>
        <taxon>Tracheophyta</taxon>
        <taxon>Spermatophyta</taxon>
        <taxon>Magnoliopsida</taxon>
        <taxon>eudicotyledons</taxon>
        <taxon>Gunneridae</taxon>
        <taxon>Pentapetalae</taxon>
        <taxon>rosids</taxon>
        <taxon>fabids</taxon>
        <taxon>Fabales</taxon>
        <taxon>Fabaceae</taxon>
        <taxon>Papilionoideae</taxon>
        <taxon>50 kb inversion clade</taxon>
        <taxon>genistoids sensu lato</taxon>
        <taxon>core genistoids</taxon>
        <taxon>Genisteae</taxon>
        <taxon>Lupinus</taxon>
    </lineage>
</organism>
<feature type="transmembrane region" description="Helical" evidence="1">
    <location>
        <begin position="12"/>
        <end position="33"/>
    </location>
</feature>
<dbReference type="EMBL" id="CAXHTB010000015">
    <property type="protein sequence ID" value="CAL0321767.1"/>
    <property type="molecule type" value="Genomic_DNA"/>
</dbReference>